<dbReference type="InterPro" id="IPR041673">
    <property type="entry name" value="TetR_C_23"/>
</dbReference>
<dbReference type="PANTHER" id="PTHR43479">
    <property type="entry name" value="ACREF/ENVCD OPERON REPRESSOR-RELATED"/>
    <property type="match status" value="1"/>
</dbReference>
<dbReference type="SUPFAM" id="SSF46689">
    <property type="entry name" value="Homeodomain-like"/>
    <property type="match status" value="1"/>
</dbReference>
<dbReference type="InterPro" id="IPR050624">
    <property type="entry name" value="HTH-type_Tx_Regulator"/>
</dbReference>
<dbReference type="Pfam" id="PF00440">
    <property type="entry name" value="TetR_N"/>
    <property type="match status" value="1"/>
</dbReference>
<gene>
    <name evidence="5" type="ORF">HDF12_004334</name>
</gene>
<dbReference type="InterPro" id="IPR036271">
    <property type="entry name" value="Tet_transcr_reg_TetR-rel_C_sf"/>
</dbReference>
<dbReference type="Proteomes" id="UP000534186">
    <property type="component" value="Unassembled WGS sequence"/>
</dbReference>
<evidence type="ECO:0000259" key="4">
    <source>
        <dbReference type="PROSITE" id="PS50977"/>
    </source>
</evidence>
<protein>
    <submittedName>
        <fullName evidence="5">AcrR family transcriptional regulator</fullName>
    </submittedName>
</protein>
<feature type="DNA-binding region" description="H-T-H motif" evidence="2">
    <location>
        <begin position="45"/>
        <end position="64"/>
    </location>
</feature>
<name>A0A7Y9NQX9_9BACT</name>
<keyword evidence="1 2" id="KW-0238">DNA-binding</keyword>
<dbReference type="EMBL" id="JACCCV010000002">
    <property type="protein sequence ID" value="NYF53935.1"/>
    <property type="molecule type" value="Genomic_DNA"/>
</dbReference>
<dbReference type="AlphaFoldDB" id="A0A7Y9NQX9"/>
<evidence type="ECO:0000256" key="2">
    <source>
        <dbReference type="PROSITE-ProRule" id="PRU00335"/>
    </source>
</evidence>
<proteinExistence type="predicted"/>
<dbReference type="Gene3D" id="1.10.357.10">
    <property type="entry name" value="Tetracycline Repressor, domain 2"/>
    <property type="match status" value="1"/>
</dbReference>
<accession>A0A7Y9NQX9</accession>
<feature type="domain" description="HTH tetR-type" evidence="4">
    <location>
        <begin position="22"/>
        <end position="82"/>
    </location>
</feature>
<dbReference type="GO" id="GO:0003677">
    <property type="term" value="F:DNA binding"/>
    <property type="evidence" value="ECO:0007669"/>
    <property type="project" value="UniProtKB-UniRule"/>
</dbReference>
<dbReference type="PROSITE" id="PS50977">
    <property type="entry name" value="HTH_TETR_2"/>
    <property type="match status" value="1"/>
</dbReference>
<evidence type="ECO:0000256" key="1">
    <source>
        <dbReference type="ARBA" id="ARBA00023125"/>
    </source>
</evidence>
<feature type="region of interest" description="Disordered" evidence="3">
    <location>
        <begin position="1"/>
        <end position="23"/>
    </location>
</feature>
<comment type="caution">
    <text evidence="5">The sequence shown here is derived from an EMBL/GenBank/DDBJ whole genome shotgun (WGS) entry which is preliminary data.</text>
</comment>
<dbReference type="Pfam" id="PF17931">
    <property type="entry name" value="TetR_C_23"/>
    <property type="match status" value="1"/>
</dbReference>
<dbReference type="PRINTS" id="PR00455">
    <property type="entry name" value="HTHTETR"/>
</dbReference>
<dbReference type="InterPro" id="IPR001647">
    <property type="entry name" value="HTH_TetR"/>
</dbReference>
<evidence type="ECO:0000313" key="6">
    <source>
        <dbReference type="Proteomes" id="UP000534186"/>
    </source>
</evidence>
<reference evidence="5 6" key="1">
    <citation type="submission" date="2020-07" db="EMBL/GenBank/DDBJ databases">
        <title>Genomic Encyclopedia of Type Strains, Phase IV (KMG-V): Genome sequencing to study the core and pangenomes of soil and plant-associated prokaryotes.</title>
        <authorList>
            <person name="Whitman W."/>
        </authorList>
    </citation>
    <scope>NUCLEOTIDE SEQUENCE [LARGE SCALE GENOMIC DNA]</scope>
    <source>
        <strain evidence="5 6">M8UP30</strain>
    </source>
</reference>
<dbReference type="SUPFAM" id="SSF48498">
    <property type="entry name" value="Tetracyclin repressor-like, C-terminal domain"/>
    <property type="match status" value="1"/>
</dbReference>
<sequence>MATDHDHYLNMVKNDPTTGKGEQTRSHIFQSALELFREKGFDSATMQDIAAHARVVKSAAYYYFPSKEAIIQAYYETVQAEQERLCEEVFAQSTDLKVRLTAAMHSKFELAKNDRRLLGVVFRYTGEPEHPLSCLGRGTADIRRRSTQVFRNAIASEKLPKDLQELLPVALWALQMGLLVMFLYDSSEGQLRTRRLADGSLALTLKLLSLAKLSILKPVRTRILSLLREADLLPEG</sequence>
<evidence type="ECO:0000256" key="3">
    <source>
        <dbReference type="SAM" id="MobiDB-lite"/>
    </source>
</evidence>
<dbReference type="PANTHER" id="PTHR43479:SF11">
    <property type="entry name" value="ACREF_ENVCD OPERON REPRESSOR-RELATED"/>
    <property type="match status" value="1"/>
</dbReference>
<organism evidence="5 6">
    <name type="scientific">Tunturiibacter lichenicola</name>
    <dbReference type="NCBI Taxonomy" id="2051959"/>
    <lineage>
        <taxon>Bacteria</taxon>
        <taxon>Pseudomonadati</taxon>
        <taxon>Acidobacteriota</taxon>
        <taxon>Terriglobia</taxon>
        <taxon>Terriglobales</taxon>
        <taxon>Acidobacteriaceae</taxon>
        <taxon>Tunturiibacter</taxon>
    </lineage>
</organism>
<dbReference type="InterPro" id="IPR009057">
    <property type="entry name" value="Homeodomain-like_sf"/>
</dbReference>
<evidence type="ECO:0000313" key="5">
    <source>
        <dbReference type="EMBL" id="NYF53935.1"/>
    </source>
</evidence>